<dbReference type="InterPro" id="IPR052929">
    <property type="entry name" value="RNase_H-like_EbsB-rel"/>
</dbReference>
<feature type="domain" description="RNase H type-1" evidence="2">
    <location>
        <begin position="319"/>
        <end position="437"/>
    </location>
</feature>
<evidence type="ECO:0000256" key="1">
    <source>
        <dbReference type="SAM" id="MobiDB-lite"/>
    </source>
</evidence>
<dbReference type="PANTHER" id="PTHR47074:SF11">
    <property type="entry name" value="REVERSE TRANSCRIPTASE-LIKE PROTEIN"/>
    <property type="match status" value="1"/>
</dbReference>
<name>A0ABQ8A3Z9_BRANA</name>
<dbReference type="CDD" id="cd06222">
    <property type="entry name" value="RNase_H_like"/>
    <property type="match status" value="1"/>
</dbReference>
<dbReference type="PANTHER" id="PTHR47074">
    <property type="entry name" value="BNAC02G40300D PROTEIN"/>
    <property type="match status" value="1"/>
</dbReference>
<dbReference type="Proteomes" id="UP000824890">
    <property type="component" value="Unassembled WGS sequence"/>
</dbReference>
<keyword evidence="4" id="KW-1185">Reference proteome</keyword>
<dbReference type="InterPro" id="IPR002156">
    <property type="entry name" value="RNaseH_domain"/>
</dbReference>
<evidence type="ECO:0000313" key="4">
    <source>
        <dbReference type="Proteomes" id="UP000824890"/>
    </source>
</evidence>
<organism evidence="3 4">
    <name type="scientific">Brassica napus</name>
    <name type="common">Rape</name>
    <dbReference type="NCBI Taxonomy" id="3708"/>
    <lineage>
        <taxon>Eukaryota</taxon>
        <taxon>Viridiplantae</taxon>
        <taxon>Streptophyta</taxon>
        <taxon>Embryophyta</taxon>
        <taxon>Tracheophyta</taxon>
        <taxon>Spermatophyta</taxon>
        <taxon>Magnoliopsida</taxon>
        <taxon>eudicotyledons</taxon>
        <taxon>Gunneridae</taxon>
        <taxon>Pentapetalae</taxon>
        <taxon>rosids</taxon>
        <taxon>malvids</taxon>
        <taxon>Brassicales</taxon>
        <taxon>Brassicaceae</taxon>
        <taxon>Brassiceae</taxon>
        <taxon>Brassica</taxon>
    </lineage>
</organism>
<feature type="compositionally biased region" description="Basic residues" evidence="1">
    <location>
        <begin position="231"/>
        <end position="248"/>
    </location>
</feature>
<evidence type="ECO:0000259" key="2">
    <source>
        <dbReference type="Pfam" id="PF13456"/>
    </source>
</evidence>
<sequence>MVFTDIFTGKDPIASKTASFPSTMISQKIIVEFSLIHGKFASTTVDLLPQVIILHPCAAVAKSQLSTSMADMLHRAIGSILVLAKTKGRPDLLDGPPGFPPLFPELSKQDQKMAMLYISHADDTERQARILRVKQGIAENEMESSLRITKITNQLDKGKGHVFQYSDMMKPTQGESSLPLIPVSIANKDLSKADSSGSSSYGSESLSAPIDGSTGFQLGPSSGGRVSGNHLKSKSQRKRPSSWKRKLSPRPCTSLAAPELVKQSWGEELSDSSNTMERIARCRQNILKWKKNSDTNSRTSMLSTTWQKPPVGFVKCNVGSSWDVSSLKCGAAWIVRDHQGLPLFHSRRAFSSVFSSFEADLFSIMWSLEALRDLHITKVILEVSSAEAWQALISPEKFPNVSDALSRLRRIANDFEHFQVVRSLPGINSVALSIARSVTKDRRYQSYLARGGPSWLASYLHSEALGGAAAS</sequence>
<comment type="caution">
    <text evidence="3">The sequence shown here is derived from an EMBL/GenBank/DDBJ whole genome shotgun (WGS) entry which is preliminary data.</text>
</comment>
<accession>A0ABQ8A3Z9</accession>
<evidence type="ECO:0000313" key="3">
    <source>
        <dbReference type="EMBL" id="KAH0886958.1"/>
    </source>
</evidence>
<dbReference type="EMBL" id="JAGKQM010000014">
    <property type="protein sequence ID" value="KAH0886958.1"/>
    <property type="molecule type" value="Genomic_DNA"/>
</dbReference>
<dbReference type="InterPro" id="IPR044730">
    <property type="entry name" value="RNase_H-like_dom_plant"/>
</dbReference>
<reference evidence="3 4" key="1">
    <citation type="submission" date="2021-05" db="EMBL/GenBank/DDBJ databases">
        <title>Genome Assembly of Synthetic Allotetraploid Brassica napus Reveals Homoeologous Exchanges between Subgenomes.</title>
        <authorList>
            <person name="Davis J.T."/>
        </authorList>
    </citation>
    <scope>NUCLEOTIDE SEQUENCE [LARGE SCALE GENOMIC DNA]</scope>
    <source>
        <strain evidence="4">cv. Da-Ae</strain>
        <tissue evidence="3">Seedling</tissue>
    </source>
</reference>
<dbReference type="Pfam" id="PF13456">
    <property type="entry name" value="RVT_3"/>
    <property type="match status" value="1"/>
</dbReference>
<protein>
    <recommendedName>
        <fullName evidence="2">RNase H type-1 domain-containing protein</fullName>
    </recommendedName>
</protein>
<proteinExistence type="predicted"/>
<feature type="region of interest" description="Disordered" evidence="1">
    <location>
        <begin position="191"/>
        <end position="251"/>
    </location>
</feature>
<feature type="compositionally biased region" description="Low complexity" evidence="1">
    <location>
        <begin position="193"/>
        <end position="208"/>
    </location>
</feature>
<gene>
    <name evidence="3" type="ORF">HID58_063054</name>
</gene>